<evidence type="ECO:0000313" key="3">
    <source>
        <dbReference type="EMBL" id="RAL24010.1"/>
    </source>
</evidence>
<gene>
    <name evidence="3" type="ORF">DL897_09895</name>
</gene>
<evidence type="ECO:0000259" key="2">
    <source>
        <dbReference type="PROSITE" id="PS50110"/>
    </source>
</evidence>
<dbReference type="InterPro" id="IPR011006">
    <property type="entry name" value="CheY-like_superfamily"/>
</dbReference>
<dbReference type="AlphaFoldDB" id="A0A364K3Q8"/>
<dbReference type="PROSITE" id="PS50110">
    <property type="entry name" value="RESPONSE_REGULATORY"/>
    <property type="match status" value="1"/>
</dbReference>
<comment type="caution">
    <text evidence="3">The sequence shown here is derived from an EMBL/GenBank/DDBJ whole genome shotgun (WGS) entry which is preliminary data.</text>
</comment>
<name>A0A364K3Q8_9BACL</name>
<dbReference type="OrthoDB" id="1684633at2"/>
<dbReference type="Pfam" id="PF00072">
    <property type="entry name" value="Response_reg"/>
    <property type="match status" value="1"/>
</dbReference>
<dbReference type="EMBL" id="QJKK01000005">
    <property type="protein sequence ID" value="RAL24010.1"/>
    <property type="molecule type" value="Genomic_DNA"/>
</dbReference>
<dbReference type="InterPro" id="IPR001789">
    <property type="entry name" value="Sig_transdc_resp-reg_receiver"/>
</dbReference>
<dbReference type="Pfam" id="PF08664">
    <property type="entry name" value="YcbB"/>
    <property type="match status" value="1"/>
</dbReference>
<feature type="modified residue" description="4-aspartylphosphate" evidence="1">
    <location>
        <position position="54"/>
    </location>
</feature>
<evidence type="ECO:0000256" key="1">
    <source>
        <dbReference type="PROSITE-ProRule" id="PRU00169"/>
    </source>
</evidence>
<dbReference type="PANTHER" id="PTHR43228:SF8">
    <property type="entry name" value="TRANSCRIPTIONAL REGULATORY PROTEIN GLNL"/>
    <property type="match status" value="1"/>
</dbReference>
<dbReference type="PANTHER" id="PTHR43228">
    <property type="entry name" value="TWO-COMPONENT RESPONSE REGULATOR"/>
    <property type="match status" value="1"/>
</dbReference>
<organism evidence="3 4">
    <name type="scientific">Thermoflavimicrobium daqui</name>
    <dbReference type="NCBI Taxonomy" id="2137476"/>
    <lineage>
        <taxon>Bacteria</taxon>
        <taxon>Bacillati</taxon>
        <taxon>Bacillota</taxon>
        <taxon>Bacilli</taxon>
        <taxon>Bacillales</taxon>
        <taxon>Thermoactinomycetaceae</taxon>
        <taxon>Thermoflavimicrobium</taxon>
    </lineage>
</organism>
<keyword evidence="4" id="KW-1185">Reference proteome</keyword>
<reference evidence="3 4" key="2">
    <citation type="submission" date="2018-06" db="EMBL/GenBank/DDBJ databases">
        <authorList>
            <person name="Zhirakovskaya E."/>
        </authorList>
    </citation>
    <scope>NUCLEOTIDE SEQUENCE [LARGE SCALE GENOMIC DNA]</scope>
    <source>
        <strain evidence="3 4">FBKL4.011</strain>
    </source>
</reference>
<dbReference type="SUPFAM" id="SSF52172">
    <property type="entry name" value="CheY-like"/>
    <property type="match status" value="1"/>
</dbReference>
<dbReference type="InterPro" id="IPR052048">
    <property type="entry name" value="ST_Response_Regulator"/>
</dbReference>
<accession>A0A364K3Q8</accession>
<sequence>MRFFVVDDDVVIRSMLAQIIEDENLGEIVGEAEDGSLIHSQILESKNVDILLIDLMMPVQDGLETVRKLTSFSGKIIMISQVEAKSLVAEAYSLGIEYYITKPINRIEVCSVIQKVGERMTLEKSIYHIKKSLDFVFGKPKEDNPFTERSIIPSGKYLLAELGIIDSSGSKDLLDILKYLYQYEKEKPFDHEFPLLKNIYYQLAKNKTGPYASTEQINKEMKAMEQRIRRTIMQSMNQLASLGLTDYANPKFEKYAPTFFDFAEIRKKMLELEGETVSSIRLNPKKFIQVLYLEAKQLIG</sequence>
<keyword evidence="1" id="KW-0597">Phosphoprotein</keyword>
<feature type="domain" description="Response regulatory" evidence="2">
    <location>
        <begin position="2"/>
        <end position="117"/>
    </location>
</feature>
<reference evidence="3 4" key="1">
    <citation type="submission" date="2018-06" db="EMBL/GenBank/DDBJ databases">
        <title>Thermoflavimicrobium daqus sp. nov., a thermophilic microbe isolated from Moutai-flavour Daqu.</title>
        <authorList>
            <person name="Wang X."/>
            <person name="Zhou H."/>
        </authorList>
    </citation>
    <scope>NUCLEOTIDE SEQUENCE [LARGE SCALE GENOMIC DNA]</scope>
    <source>
        <strain evidence="3 4">FBKL4.011</strain>
    </source>
</reference>
<evidence type="ECO:0000313" key="4">
    <source>
        <dbReference type="Proteomes" id="UP000251213"/>
    </source>
</evidence>
<dbReference type="RefSeq" id="WP_113659002.1">
    <property type="nucleotide sequence ID" value="NZ_KZ845667.1"/>
</dbReference>
<dbReference type="Gene3D" id="3.40.50.2300">
    <property type="match status" value="1"/>
</dbReference>
<dbReference type="Proteomes" id="UP000251213">
    <property type="component" value="Unassembled WGS sequence"/>
</dbReference>
<dbReference type="GO" id="GO:0000160">
    <property type="term" value="P:phosphorelay signal transduction system"/>
    <property type="evidence" value="ECO:0007669"/>
    <property type="project" value="InterPro"/>
</dbReference>
<protein>
    <submittedName>
        <fullName evidence="3">Transcriptional regulator</fullName>
    </submittedName>
</protein>
<dbReference type="InterPro" id="IPR013972">
    <property type="entry name" value="YcbB"/>
</dbReference>
<dbReference type="SMART" id="SM00448">
    <property type="entry name" value="REC"/>
    <property type="match status" value="1"/>
</dbReference>
<proteinExistence type="predicted"/>